<keyword evidence="1" id="KW-0812">Transmembrane</keyword>
<evidence type="ECO:0000313" key="2">
    <source>
        <dbReference type="EMBL" id="ASZ51318.1"/>
    </source>
</evidence>
<gene>
    <name evidence="4" type="ORF">AKG60_22800</name>
    <name evidence="3" type="ORF">IB292_06905</name>
    <name evidence="2" type="ORF">YA91_12460</name>
</gene>
<dbReference type="Proteomes" id="UP000726777">
    <property type="component" value="Unassembled WGS sequence"/>
</dbReference>
<dbReference type="AlphaFoldDB" id="A0A249W3M6"/>
<reference evidence="3" key="3">
    <citation type="submission" date="2020-09" db="EMBL/GenBank/DDBJ databases">
        <title>Genome sequence of Vibrio parahaemolyticus isolates.</title>
        <authorList>
            <person name="Hammerl J.A."/>
            <person name="Strauch E."/>
        </authorList>
    </citation>
    <scope>NUCLEOTIDE SEQUENCE</scope>
    <source>
        <strain evidence="3">17-VB00146</strain>
    </source>
</reference>
<dbReference type="EMBL" id="JACVHL010000005">
    <property type="protein sequence ID" value="MCC3804772.1"/>
    <property type="molecule type" value="Genomic_DNA"/>
</dbReference>
<protein>
    <submittedName>
        <fullName evidence="2">Uncharacterized protein</fullName>
    </submittedName>
</protein>
<feature type="transmembrane region" description="Helical" evidence="1">
    <location>
        <begin position="52"/>
        <end position="75"/>
    </location>
</feature>
<dbReference type="Proteomes" id="UP000191946">
    <property type="component" value="Unassembled WGS sequence"/>
</dbReference>
<proteinExistence type="predicted"/>
<organism evidence="2">
    <name type="scientific">Vibrio parahaemolyticus</name>
    <dbReference type="NCBI Taxonomy" id="670"/>
    <lineage>
        <taxon>Bacteria</taxon>
        <taxon>Pseudomonadati</taxon>
        <taxon>Pseudomonadota</taxon>
        <taxon>Gammaproteobacteria</taxon>
        <taxon>Vibrionales</taxon>
        <taxon>Vibrionaceae</taxon>
        <taxon>Vibrio</taxon>
    </lineage>
</organism>
<keyword evidence="1" id="KW-0472">Membrane</keyword>
<keyword evidence="1" id="KW-1133">Transmembrane helix</keyword>
<reference evidence="2" key="2">
    <citation type="submission" date="2017-09" db="EMBL/GenBank/DDBJ databases">
        <authorList>
            <person name="Ehlers B."/>
            <person name="Leendertz F.H."/>
        </authorList>
    </citation>
    <scope>NUCLEOTIDE SEQUENCE</scope>
    <source>
        <strain evidence="2">MAVP-26</strain>
    </source>
</reference>
<sequence>MQLLDWSFLTFFIAGGVAFLWFVIIGAIFIFFIPPKVKRFAFNPKHYSEVELALVSGFHFGALVHGVGLVAAVALPTLARRRGFADIHQVCSGLFIGLCRIYISVLLLLAMITLASMVVWMSIT</sequence>
<dbReference type="EMBL" id="CP023248">
    <property type="protein sequence ID" value="ASZ51318.1"/>
    <property type="molecule type" value="Genomic_DNA"/>
</dbReference>
<keyword evidence="5" id="KW-1185">Reference proteome</keyword>
<reference evidence="4 5" key="1">
    <citation type="submission" date="2015-08" db="EMBL/GenBank/DDBJ databases">
        <title>Draft Genome Sequences of Vibrio parahaemolyticus Strains.</title>
        <authorList>
            <person name="Gonzalez-Escalona N."/>
            <person name="DePaola A."/>
        </authorList>
    </citation>
    <scope>NUCLEOTIDE SEQUENCE [LARGE SCALE GENOMIC DNA]</scope>
    <source>
        <strain evidence="4 5">CFSAN001621</strain>
    </source>
</reference>
<name>A0A249W3M6_VIBPH</name>
<feature type="transmembrane region" description="Helical" evidence="1">
    <location>
        <begin position="95"/>
        <end position="120"/>
    </location>
</feature>
<evidence type="ECO:0000313" key="4">
    <source>
        <dbReference type="EMBL" id="OQJ96873.1"/>
    </source>
</evidence>
<dbReference type="EMBL" id="LHQV01000022">
    <property type="protein sequence ID" value="OQJ96873.1"/>
    <property type="molecule type" value="Genomic_DNA"/>
</dbReference>
<feature type="transmembrane region" description="Helical" evidence="1">
    <location>
        <begin position="6"/>
        <end position="32"/>
    </location>
</feature>
<dbReference type="RefSeq" id="WP_005494179.1">
    <property type="nucleotide sequence ID" value="NZ_CP023248.2"/>
</dbReference>
<accession>A0A249W3M6</accession>
<evidence type="ECO:0000313" key="5">
    <source>
        <dbReference type="Proteomes" id="UP000191946"/>
    </source>
</evidence>
<evidence type="ECO:0000313" key="3">
    <source>
        <dbReference type="EMBL" id="MCC3804772.1"/>
    </source>
</evidence>
<evidence type="ECO:0000256" key="1">
    <source>
        <dbReference type="SAM" id="Phobius"/>
    </source>
</evidence>